<dbReference type="RefSeq" id="WP_159490137.1">
    <property type="nucleotide sequence ID" value="NZ_BLIP01000002.1"/>
</dbReference>
<evidence type="ECO:0008006" key="6">
    <source>
        <dbReference type="Google" id="ProtNLM"/>
    </source>
</evidence>
<accession>A0A640TQW7</accession>
<protein>
    <recommendedName>
        <fullName evidence="6">Secreted protein</fullName>
    </recommendedName>
</protein>
<reference evidence="2 4" key="1">
    <citation type="submission" date="2019-12" db="EMBL/GenBank/DDBJ databases">
        <title>Whole genome shotgun sequence of Streptomyces libani subsp. libani NBRC 13452.</title>
        <authorList>
            <person name="Ichikawa N."/>
            <person name="Kimura A."/>
            <person name="Kitahashi Y."/>
            <person name="Komaki H."/>
            <person name="Tamura T."/>
        </authorList>
    </citation>
    <scope>NUCLEOTIDE SEQUENCE [LARGE SCALE GENOMIC DNA]</scope>
    <source>
        <strain evidence="2 4">NBRC 13452</strain>
    </source>
</reference>
<dbReference type="Proteomes" id="UP000429552">
    <property type="component" value="Unassembled WGS sequence"/>
</dbReference>
<dbReference type="AlphaFoldDB" id="A0A640TQW7"/>
<name>A0A640TQW7_STRNI</name>
<dbReference type="GeneID" id="301335639"/>
<reference evidence="3 5" key="2">
    <citation type="submission" date="2022-12" db="EMBL/GenBank/DDBJ databases">
        <authorList>
            <person name="Ruckert C."/>
            <person name="Busche T."/>
            <person name="Kalinowski J."/>
            <person name="Wittmann C."/>
        </authorList>
    </citation>
    <scope>NUCLEOTIDE SEQUENCE [LARGE SCALE GENOMIC DNA]</scope>
    <source>
        <strain evidence="3 5">DSM 40276</strain>
    </source>
</reference>
<proteinExistence type="predicted"/>
<dbReference type="EMBL" id="BLIP01000002">
    <property type="protein sequence ID" value="GFE25928.1"/>
    <property type="molecule type" value="Genomic_DNA"/>
</dbReference>
<feature type="signal peptide" evidence="1">
    <location>
        <begin position="1"/>
        <end position="27"/>
    </location>
</feature>
<evidence type="ECO:0000313" key="3">
    <source>
        <dbReference type="EMBL" id="WAU07847.1"/>
    </source>
</evidence>
<keyword evidence="1" id="KW-0732">Signal</keyword>
<evidence type="ECO:0000313" key="4">
    <source>
        <dbReference type="Proteomes" id="UP000429552"/>
    </source>
</evidence>
<organism evidence="2 4">
    <name type="scientific">Streptomyces nigrescens</name>
    <dbReference type="NCBI Taxonomy" id="1920"/>
    <lineage>
        <taxon>Bacteria</taxon>
        <taxon>Bacillati</taxon>
        <taxon>Actinomycetota</taxon>
        <taxon>Actinomycetes</taxon>
        <taxon>Kitasatosporales</taxon>
        <taxon>Streptomycetaceae</taxon>
        <taxon>Streptomyces</taxon>
    </lineage>
</organism>
<feature type="chain" id="PRO_5045018903" description="Secreted protein" evidence="1">
    <location>
        <begin position="28"/>
        <end position="147"/>
    </location>
</feature>
<evidence type="ECO:0000313" key="2">
    <source>
        <dbReference type="EMBL" id="GFE25928.1"/>
    </source>
</evidence>
<keyword evidence="5" id="KW-1185">Reference proteome</keyword>
<dbReference type="Proteomes" id="UP001210169">
    <property type="component" value="Chromosome"/>
</dbReference>
<sequence>MGNKLRMTAATIAAAVALGVAAPMASATETSRATAATAFVQAAPKAASLNTVSVADVQRAVKTGAVQVDAKSNTKATNGIGGAVLKAAKAIIAKYGKKAVQKIVKDWNTFRAWYHGLSNWNPIKWLFWVSGQEIISQVYQALRSIVF</sequence>
<evidence type="ECO:0000313" key="5">
    <source>
        <dbReference type="Proteomes" id="UP001210169"/>
    </source>
</evidence>
<gene>
    <name evidence="2" type="ORF">Sliba_63810</name>
    <name evidence="3" type="ORF">STRNI_006491</name>
</gene>
<dbReference type="EMBL" id="CP114203">
    <property type="protein sequence ID" value="WAU07847.1"/>
    <property type="molecule type" value="Genomic_DNA"/>
</dbReference>
<evidence type="ECO:0000256" key="1">
    <source>
        <dbReference type="SAM" id="SignalP"/>
    </source>
</evidence>